<evidence type="ECO:0000313" key="3">
    <source>
        <dbReference type="Proteomes" id="UP000784294"/>
    </source>
</evidence>
<evidence type="ECO:0000256" key="1">
    <source>
        <dbReference type="SAM" id="MobiDB-lite"/>
    </source>
</evidence>
<feature type="compositionally biased region" description="Acidic residues" evidence="1">
    <location>
        <begin position="77"/>
        <end position="111"/>
    </location>
</feature>
<dbReference type="Proteomes" id="UP000784294">
    <property type="component" value="Unassembled WGS sequence"/>
</dbReference>
<name>A0A448X6M0_9PLAT</name>
<feature type="region of interest" description="Disordered" evidence="1">
    <location>
        <begin position="162"/>
        <end position="189"/>
    </location>
</feature>
<gene>
    <name evidence="2" type="ORF">PXEA_LOCUS22864</name>
</gene>
<evidence type="ECO:0000313" key="2">
    <source>
        <dbReference type="EMBL" id="VEL29424.1"/>
    </source>
</evidence>
<proteinExistence type="predicted"/>
<comment type="caution">
    <text evidence="2">The sequence shown here is derived from an EMBL/GenBank/DDBJ whole genome shotgun (WGS) entry which is preliminary data.</text>
</comment>
<reference evidence="2" key="1">
    <citation type="submission" date="2018-11" db="EMBL/GenBank/DDBJ databases">
        <authorList>
            <consortium name="Pathogen Informatics"/>
        </authorList>
    </citation>
    <scope>NUCLEOTIDE SEQUENCE</scope>
</reference>
<organism evidence="2 3">
    <name type="scientific">Protopolystoma xenopodis</name>
    <dbReference type="NCBI Taxonomy" id="117903"/>
    <lineage>
        <taxon>Eukaryota</taxon>
        <taxon>Metazoa</taxon>
        <taxon>Spiralia</taxon>
        <taxon>Lophotrochozoa</taxon>
        <taxon>Platyhelminthes</taxon>
        <taxon>Monogenea</taxon>
        <taxon>Polyopisthocotylea</taxon>
        <taxon>Polystomatidea</taxon>
        <taxon>Polystomatidae</taxon>
        <taxon>Protopolystoma</taxon>
    </lineage>
</organism>
<accession>A0A448X6M0</accession>
<protein>
    <submittedName>
        <fullName evidence="2">Uncharacterized protein</fullName>
    </submittedName>
</protein>
<sequence length="189" mass="20430">MNPARSCFPKRHPICTSSALFASPESHIHQKWIKIWLCASFCGEDETRTRVFVYSGRIVSARPGHTPSGRQKRKDEYDGDDDGDDENDSDGDGDGDGEEEEEEYIEEDDVNAGDWAECGGQPSKEGTAGGWCLCDRLLVPPSDEVAVGAGRPRVGRRVFQSSDTLETGCSSPAAEAVSSRPLDAMSGGE</sequence>
<feature type="region of interest" description="Disordered" evidence="1">
    <location>
        <begin position="60"/>
        <end position="127"/>
    </location>
</feature>
<feature type="non-terminal residue" evidence="2">
    <location>
        <position position="1"/>
    </location>
</feature>
<dbReference type="EMBL" id="CAAALY010103025">
    <property type="protein sequence ID" value="VEL29424.1"/>
    <property type="molecule type" value="Genomic_DNA"/>
</dbReference>
<dbReference type="AlphaFoldDB" id="A0A448X6M0"/>
<keyword evidence="3" id="KW-1185">Reference proteome</keyword>